<name>A0A0F8VCR2_9ZZZZ</name>
<proteinExistence type="predicted"/>
<dbReference type="EMBL" id="LAZR01070345">
    <property type="protein sequence ID" value="KKK42162.1"/>
    <property type="molecule type" value="Genomic_DNA"/>
</dbReference>
<dbReference type="SUPFAM" id="SSF159659">
    <property type="entry name" value="Cgl1923-like"/>
    <property type="match status" value="1"/>
</dbReference>
<dbReference type="Gene3D" id="3.40.50.10900">
    <property type="entry name" value="PAC-like subunit"/>
    <property type="match status" value="1"/>
</dbReference>
<organism evidence="1">
    <name type="scientific">marine sediment metagenome</name>
    <dbReference type="NCBI Taxonomy" id="412755"/>
    <lineage>
        <taxon>unclassified sequences</taxon>
        <taxon>metagenomes</taxon>
        <taxon>ecological metagenomes</taxon>
    </lineage>
</organism>
<reference evidence="1" key="1">
    <citation type="journal article" date="2015" name="Nature">
        <title>Complex archaea that bridge the gap between prokaryotes and eukaryotes.</title>
        <authorList>
            <person name="Spang A."/>
            <person name="Saw J.H."/>
            <person name="Jorgensen S.L."/>
            <person name="Zaremba-Niedzwiedzka K."/>
            <person name="Martijn J."/>
            <person name="Lind A.E."/>
            <person name="van Eijk R."/>
            <person name="Schleper C."/>
            <person name="Guy L."/>
            <person name="Ettema T.J."/>
        </authorList>
    </citation>
    <scope>NUCLEOTIDE SEQUENCE</scope>
</reference>
<protein>
    <submittedName>
        <fullName evidence="1">Uncharacterized protein</fullName>
    </submittedName>
</protein>
<sequence>MFDEFYSHGKILGEIIASSHNMRPFVRVWGPDVCPDMPLQYSAPDQIDFIEVNKNGVATLPEFDQRLDVKQIPHHTQNCYAEFLRGDDDFILLTKPQGNAPCMFMRDYSELYLKIAKDIGISELYTVGTRLAEISPRGRATGYATKKEAVDLLEKNDVTLMKNEVAPYFTNVILGVAAEYYGMTGYRINSNHGEDPPYEDSVRQILEILEKVSGIGYDIEVFDKVIKDWASSLKLAGSGTQPNDLFGI</sequence>
<comment type="caution">
    <text evidence="1">The sequence shown here is derived from an EMBL/GenBank/DDBJ whole genome shotgun (WGS) entry which is preliminary data.</text>
</comment>
<dbReference type="InterPro" id="IPR038389">
    <property type="entry name" value="PSMG2_sf"/>
</dbReference>
<evidence type="ECO:0000313" key="1">
    <source>
        <dbReference type="EMBL" id="KKK42162.1"/>
    </source>
</evidence>
<accession>A0A0F8VCR2</accession>
<dbReference type="AlphaFoldDB" id="A0A0F8VCR2"/>
<gene>
    <name evidence="1" type="ORF">LCGC14_2272040</name>
</gene>